<organism evidence="1 2">
    <name type="scientific">Phenylobacterium montanum</name>
    <dbReference type="NCBI Taxonomy" id="2823693"/>
    <lineage>
        <taxon>Bacteria</taxon>
        <taxon>Pseudomonadati</taxon>
        <taxon>Pseudomonadota</taxon>
        <taxon>Alphaproteobacteria</taxon>
        <taxon>Caulobacterales</taxon>
        <taxon>Caulobacteraceae</taxon>
        <taxon>Phenylobacterium</taxon>
    </lineage>
</organism>
<reference evidence="1" key="1">
    <citation type="submission" date="2021-04" db="EMBL/GenBank/DDBJ databases">
        <title>The complete genome sequence of Caulobacter sp. S6.</title>
        <authorList>
            <person name="Tang Y."/>
            <person name="Ouyang W."/>
            <person name="Liu Q."/>
            <person name="Huang B."/>
            <person name="Guo Z."/>
            <person name="Lei P."/>
        </authorList>
    </citation>
    <scope>NUCLEOTIDE SEQUENCE</scope>
    <source>
        <strain evidence="1">S6</strain>
    </source>
</reference>
<gene>
    <name evidence="1" type="ORF">KCG34_08550</name>
</gene>
<accession>A0A975IWI1</accession>
<name>A0A975IWI1_9CAUL</name>
<keyword evidence="2" id="KW-1185">Reference proteome</keyword>
<proteinExistence type="predicted"/>
<dbReference type="EMBL" id="CP073078">
    <property type="protein sequence ID" value="QUD89898.1"/>
    <property type="molecule type" value="Genomic_DNA"/>
</dbReference>
<sequence>MRLSTLSAVAAAMMLLIWMVAATWRPHGLYADTSAGAPGAMAAAGRP</sequence>
<protein>
    <submittedName>
        <fullName evidence="1">Uncharacterized protein</fullName>
    </submittedName>
</protein>
<dbReference type="RefSeq" id="WP_211939949.1">
    <property type="nucleotide sequence ID" value="NZ_CP073078.1"/>
</dbReference>
<evidence type="ECO:0000313" key="2">
    <source>
        <dbReference type="Proteomes" id="UP000676409"/>
    </source>
</evidence>
<evidence type="ECO:0000313" key="1">
    <source>
        <dbReference type="EMBL" id="QUD89898.1"/>
    </source>
</evidence>
<dbReference type="KEGG" id="caul:KCG34_08550"/>
<dbReference type="Proteomes" id="UP000676409">
    <property type="component" value="Chromosome"/>
</dbReference>
<dbReference type="AlphaFoldDB" id="A0A975IWI1"/>